<proteinExistence type="inferred from homology"/>
<dbReference type="GO" id="GO:0022857">
    <property type="term" value="F:transmembrane transporter activity"/>
    <property type="evidence" value="ECO:0007669"/>
    <property type="project" value="InterPro"/>
</dbReference>
<name>A0A5M6ILD6_9PROT</name>
<keyword evidence="4 8" id="KW-0812">Transmembrane</keyword>
<evidence type="ECO:0000256" key="4">
    <source>
        <dbReference type="ARBA" id="ARBA00022692"/>
    </source>
</evidence>
<comment type="similarity">
    <text evidence="2 7">Belongs to the major facilitator superfamily. Sugar transporter (TC 2.A.1.1) family.</text>
</comment>
<evidence type="ECO:0000256" key="3">
    <source>
        <dbReference type="ARBA" id="ARBA00022448"/>
    </source>
</evidence>
<dbReference type="AlphaFoldDB" id="A0A5M6ILD6"/>
<keyword evidence="3 7" id="KW-0813">Transport</keyword>
<reference evidence="10 11" key="1">
    <citation type="submission" date="2019-09" db="EMBL/GenBank/DDBJ databases">
        <title>Genome sequence of Rhodovastum atsumiense, a diverse member of the Acetobacteraceae family of non-sulfur purple photosynthetic bacteria.</title>
        <authorList>
            <person name="Meyer T."/>
            <person name="Kyndt J."/>
        </authorList>
    </citation>
    <scope>NUCLEOTIDE SEQUENCE [LARGE SCALE GENOMIC DNA]</scope>
    <source>
        <strain evidence="10 11">DSM 21279</strain>
    </source>
</reference>
<evidence type="ECO:0000259" key="9">
    <source>
        <dbReference type="PROSITE" id="PS50850"/>
    </source>
</evidence>
<dbReference type="OrthoDB" id="9784658at2"/>
<evidence type="ECO:0000256" key="2">
    <source>
        <dbReference type="ARBA" id="ARBA00010992"/>
    </source>
</evidence>
<evidence type="ECO:0000256" key="5">
    <source>
        <dbReference type="ARBA" id="ARBA00022989"/>
    </source>
</evidence>
<feature type="transmembrane region" description="Helical" evidence="8">
    <location>
        <begin position="250"/>
        <end position="273"/>
    </location>
</feature>
<dbReference type="InterPro" id="IPR005829">
    <property type="entry name" value="Sugar_transporter_CS"/>
</dbReference>
<evidence type="ECO:0000256" key="7">
    <source>
        <dbReference type="RuleBase" id="RU003346"/>
    </source>
</evidence>
<dbReference type="Proteomes" id="UP000325255">
    <property type="component" value="Unassembled WGS sequence"/>
</dbReference>
<dbReference type="PANTHER" id="PTHR48020">
    <property type="entry name" value="PROTON MYO-INOSITOL COTRANSPORTER"/>
    <property type="match status" value="1"/>
</dbReference>
<comment type="caution">
    <text evidence="10">The sequence shown here is derived from an EMBL/GenBank/DDBJ whole genome shotgun (WGS) entry which is preliminary data.</text>
</comment>
<feature type="transmembrane region" description="Helical" evidence="8">
    <location>
        <begin position="172"/>
        <end position="191"/>
    </location>
</feature>
<dbReference type="InterPro" id="IPR003663">
    <property type="entry name" value="Sugar/inositol_transpt"/>
</dbReference>
<gene>
    <name evidence="10" type="ORF">F1189_25985</name>
</gene>
<dbReference type="InterPro" id="IPR036259">
    <property type="entry name" value="MFS_trans_sf"/>
</dbReference>
<dbReference type="PROSITE" id="PS00216">
    <property type="entry name" value="SUGAR_TRANSPORT_1"/>
    <property type="match status" value="1"/>
</dbReference>
<feature type="transmembrane region" description="Helical" evidence="8">
    <location>
        <begin position="348"/>
        <end position="373"/>
    </location>
</feature>
<evidence type="ECO:0000313" key="11">
    <source>
        <dbReference type="Proteomes" id="UP000325255"/>
    </source>
</evidence>
<dbReference type="PROSITE" id="PS50850">
    <property type="entry name" value="MFS"/>
    <property type="match status" value="1"/>
</dbReference>
<evidence type="ECO:0000256" key="1">
    <source>
        <dbReference type="ARBA" id="ARBA00004141"/>
    </source>
</evidence>
<feature type="transmembrane region" description="Helical" evidence="8">
    <location>
        <begin position="21"/>
        <end position="43"/>
    </location>
</feature>
<evidence type="ECO:0000313" key="10">
    <source>
        <dbReference type="EMBL" id="KAA5609080.1"/>
    </source>
</evidence>
<dbReference type="RefSeq" id="WP_150044349.1">
    <property type="nucleotide sequence ID" value="NZ_OW485601.1"/>
</dbReference>
<feature type="transmembrane region" description="Helical" evidence="8">
    <location>
        <begin position="385"/>
        <end position="408"/>
    </location>
</feature>
<dbReference type="InterPro" id="IPR050814">
    <property type="entry name" value="Myo-inositol_Transporter"/>
</dbReference>
<feature type="transmembrane region" description="Helical" evidence="8">
    <location>
        <begin position="293"/>
        <end position="310"/>
    </location>
</feature>
<feature type="transmembrane region" description="Helical" evidence="8">
    <location>
        <begin position="55"/>
        <end position="72"/>
    </location>
</feature>
<feature type="transmembrane region" description="Helical" evidence="8">
    <location>
        <begin position="142"/>
        <end position="160"/>
    </location>
</feature>
<feature type="transmembrane region" description="Helical" evidence="8">
    <location>
        <begin position="109"/>
        <end position="130"/>
    </location>
</feature>
<evidence type="ECO:0000256" key="6">
    <source>
        <dbReference type="ARBA" id="ARBA00023136"/>
    </source>
</evidence>
<dbReference type="Pfam" id="PF00083">
    <property type="entry name" value="Sugar_tr"/>
    <property type="match status" value="1"/>
</dbReference>
<evidence type="ECO:0000256" key="8">
    <source>
        <dbReference type="SAM" id="Phobius"/>
    </source>
</evidence>
<protein>
    <submittedName>
        <fullName evidence="10">Sugar porter family MFS transporter</fullName>
    </submittedName>
</protein>
<dbReference type="EMBL" id="VWPK01000060">
    <property type="protein sequence ID" value="KAA5609080.1"/>
    <property type="molecule type" value="Genomic_DNA"/>
</dbReference>
<dbReference type="SUPFAM" id="SSF103473">
    <property type="entry name" value="MFS general substrate transporter"/>
    <property type="match status" value="1"/>
</dbReference>
<dbReference type="PRINTS" id="PR00171">
    <property type="entry name" value="SUGRTRNSPORT"/>
</dbReference>
<feature type="transmembrane region" description="Helical" evidence="8">
    <location>
        <begin position="84"/>
        <end position="103"/>
    </location>
</feature>
<accession>A0A5M6ILD6</accession>
<feature type="transmembrane region" description="Helical" evidence="8">
    <location>
        <begin position="414"/>
        <end position="434"/>
    </location>
</feature>
<feature type="transmembrane region" description="Helical" evidence="8">
    <location>
        <begin position="317"/>
        <end position="336"/>
    </location>
</feature>
<dbReference type="PANTHER" id="PTHR48020:SF12">
    <property type="entry name" value="PROTON MYO-INOSITOL COTRANSPORTER"/>
    <property type="match status" value="1"/>
</dbReference>
<keyword evidence="11" id="KW-1185">Reference proteome</keyword>
<dbReference type="NCBIfam" id="TIGR00879">
    <property type="entry name" value="SP"/>
    <property type="match status" value="1"/>
</dbReference>
<keyword evidence="5 8" id="KW-1133">Transmembrane helix</keyword>
<comment type="subcellular location">
    <subcellularLocation>
        <location evidence="1">Membrane</location>
        <topology evidence="1">Multi-pass membrane protein</topology>
    </subcellularLocation>
</comment>
<dbReference type="InterPro" id="IPR005828">
    <property type="entry name" value="MFS_sugar_transport-like"/>
</dbReference>
<dbReference type="InterPro" id="IPR020846">
    <property type="entry name" value="MFS_dom"/>
</dbReference>
<dbReference type="PROSITE" id="PS00217">
    <property type="entry name" value="SUGAR_TRANSPORT_2"/>
    <property type="match status" value="1"/>
</dbReference>
<feature type="domain" description="Major facilitator superfamily (MFS) profile" evidence="9">
    <location>
        <begin position="18"/>
        <end position="438"/>
    </location>
</feature>
<dbReference type="Gene3D" id="1.20.1250.20">
    <property type="entry name" value="MFS general substrate transporter like domains"/>
    <property type="match status" value="1"/>
</dbReference>
<sequence>MAPSLAPAAPRSWRAWLATSLGALGFLLFGYDTGVIAGALLFIRGEFALSPTLEGLVVSVLLCGAAIGGLVSGRLVERHGHRRLLMGTGILFTLGAAIAALAPSVGALVLARLVLGLAVGAASAQAMLYISETAPTEHRGAFAALAPLMCTTGILVSYLVGWCLAESGDWRMMFAVAIVPSLLLVAGMAFAPDSPRWLAHHGRIDAARAVLRGTLPEAEVEPELRRILTVTAAPAVSFTTMLREPVLRHALLLACGLALLQQVIGINTIVYYAPTIFRNLGFRPSDAILTTSFLQALAILSTIVAARIVDRAGRRPLLMAGAVAMAISLAAIGTVMSTPLAQTLAGHVAAVAAVALFKMAFSFSWGPLVWVTMPEVLPHRARGTGMGVATLTNWMANLVVSFSFPILLASGAMAVFGVFVGSCLLAFLFAAFVLPETARVSLEAIEQRSPSPAPSH</sequence>
<keyword evidence="6 8" id="KW-0472">Membrane</keyword>
<dbReference type="GO" id="GO:0016020">
    <property type="term" value="C:membrane"/>
    <property type="evidence" value="ECO:0007669"/>
    <property type="project" value="UniProtKB-SubCell"/>
</dbReference>
<organism evidence="10 11">
    <name type="scientific">Rhodovastum atsumiense</name>
    <dbReference type="NCBI Taxonomy" id="504468"/>
    <lineage>
        <taxon>Bacteria</taxon>
        <taxon>Pseudomonadati</taxon>
        <taxon>Pseudomonadota</taxon>
        <taxon>Alphaproteobacteria</taxon>
        <taxon>Acetobacterales</taxon>
        <taxon>Acetobacteraceae</taxon>
        <taxon>Rhodovastum</taxon>
    </lineage>
</organism>